<dbReference type="SMART" id="SM00385">
    <property type="entry name" value="CYCLIN"/>
    <property type="match status" value="2"/>
</dbReference>
<dbReference type="GeneID" id="13886480"/>
<dbReference type="InterPro" id="IPR013763">
    <property type="entry name" value="Cyclin-like_dom"/>
</dbReference>
<dbReference type="InterPro" id="IPR046965">
    <property type="entry name" value="Cyclin_A/B-like"/>
</dbReference>
<dbReference type="PIRSF" id="PIRSF001771">
    <property type="entry name" value="Cyclin_A_B_D_E"/>
    <property type="match status" value="1"/>
</dbReference>
<dbReference type="SUPFAM" id="SSF47954">
    <property type="entry name" value="Cyclin-like"/>
    <property type="match status" value="2"/>
</dbReference>
<keyword evidence="6" id="KW-0812">Transmembrane</keyword>
<accession>H2AMD7</accession>
<dbReference type="Pfam" id="PF00134">
    <property type="entry name" value="Cyclin_N"/>
    <property type="match status" value="1"/>
</dbReference>
<dbReference type="KEGG" id="kaf:KAFR_0A00990"/>
<organism evidence="9 10">
    <name type="scientific">Kazachstania africana (strain ATCC 22294 / BCRC 22015 / CBS 2517 / CECT 1963 / NBRC 1671 / NRRL Y-8276)</name>
    <name type="common">Yeast</name>
    <name type="synonym">Kluyveromyces africanus</name>
    <dbReference type="NCBI Taxonomy" id="1071382"/>
    <lineage>
        <taxon>Eukaryota</taxon>
        <taxon>Fungi</taxon>
        <taxon>Dikarya</taxon>
        <taxon>Ascomycota</taxon>
        <taxon>Saccharomycotina</taxon>
        <taxon>Saccharomycetes</taxon>
        <taxon>Saccharomycetales</taxon>
        <taxon>Saccharomycetaceae</taxon>
        <taxon>Kazachstania</taxon>
    </lineage>
</organism>
<evidence type="ECO:0000256" key="2">
    <source>
        <dbReference type="ARBA" id="ARBA00022618"/>
    </source>
</evidence>
<comment type="similarity">
    <text evidence="1">Belongs to the cyclin family. Cyclin AB subfamily.</text>
</comment>
<evidence type="ECO:0000259" key="7">
    <source>
        <dbReference type="SMART" id="SM00385"/>
    </source>
</evidence>
<dbReference type="HOGENOM" id="CLU_020695_12_3_1"/>
<name>H2AMD7_KAZAF</name>
<dbReference type="InterPro" id="IPR006671">
    <property type="entry name" value="Cyclin_N"/>
</dbReference>
<keyword evidence="6" id="KW-1133">Transmembrane helix</keyword>
<evidence type="ECO:0000256" key="5">
    <source>
        <dbReference type="RuleBase" id="RU000383"/>
    </source>
</evidence>
<dbReference type="GO" id="GO:0044772">
    <property type="term" value="P:mitotic cell cycle phase transition"/>
    <property type="evidence" value="ECO:0007669"/>
    <property type="project" value="InterPro"/>
</dbReference>
<dbReference type="InterPro" id="IPR039361">
    <property type="entry name" value="Cyclin"/>
</dbReference>
<dbReference type="GO" id="GO:0051301">
    <property type="term" value="P:cell division"/>
    <property type="evidence" value="ECO:0007669"/>
    <property type="project" value="UniProtKB-KW"/>
</dbReference>
<evidence type="ECO:0000256" key="4">
    <source>
        <dbReference type="ARBA" id="ARBA00023306"/>
    </source>
</evidence>
<keyword evidence="4" id="KW-0131">Cell cycle</keyword>
<dbReference type="InterPro" id="IPR004367">
    <property type="entry name" value="Cyclin_C-dom"/>
</dbReference>
<dbReference type="OrthoDB" id="5590282at2759"/>
<evidence type="ECO:0000256" key="1">
    <source>
        <dbReference type="ARBA" id="ARBA00006955"/>
    </source>
</evidence>
<dbReference type="GO" id="GO:0016538">
    <property type="term" value="F:cyclin-dependent protein serine/threonine kinase regulator activity"/>
    <property type="evidence" value="ECO:0007669"/>
    <property type="project" value="InterPro"/>
</dbReference>
<gene>
    <name evidence="9" type="primary">KAFR0A00990</name>
    <name evidence="9" type="ORF">KAFR_0A00990</name>
</gene>
<evidence type="ECO:0000256" key="6">
    <source>
        <dbReference type="SAM" id="Phobius"/>
    </source>
</evidence>
<evidence type="ECO:0000259" key="8">
    <source>
        <dbReference type="SMART" id="SM01332"/>
    </source>
</evidence>
<dbReference type="RefSeq" id="XP_003954672.1">
    <property type="nucleotide sequence ID" value="XM_003954623.1"/>
</dbReference>
<evidence type="ECO:0008006" key="11">
    <source>
        <dbReference type="Google" id="ProtNLM"/>
    </source>
</evidence>
<dbReference type="eggNOG" id="KOG0653">
    <property type="taxonomic scope" value="Eukaryota"/>
</dbReference>
<keyword evidence="2" id="KW-0132">Cell division</keyword>
<keyword evidence="3 5" id="KW-0195">Cyclin</keyword>
<keyword evidence="6" id="KW-0472">Membrane</keyword>
<dbReference type="FunFam" id="1.10.472.10:FF:000005">
    <property type="entry name" value="G2/mitotic-specific cyclin B"/>
    <property type="match status" value="1"/>
</dbReference>
<feature type="domain" description="Cyclin-like" evidence="7">
    <location>
        <begin position="136"/>
        <end position="220"/>
    </location>
</feature>
<dbReference type="CDD" id="cd20512">
    <property type="entry name" value="CYCLIN_CLBs_yeast_rpt2"/>
    <property type="match status" value="1"/>
</dbReference>
<dbReference type="Gene3D" id="1.10.472.10">
    <property type="entry name" value="Cyclin-like"/>
    <property type="match status" value="2"/>
</dbReference>
<dbReference type="STRING" id="1071382.H2AMD7"/>
<dbReference type="PANTHER" id="PTHR10177">
    <property type="entry name" value="CYCLINS"/>
    <property type="match status" value="1"/>
</dbReference>
<dbReference type="SMART" id="SM01332">
    <property type="entry name" value="Cyclin_C"/>
    <property type="match status" value="1"/>
</dbReference>
<protein>
    <recommendedName>
        <fullName evidence="11">Cyclin N-terminal domain-containing protein</fullName>
    </recommendedName>
</protein>
<dbReference type="InterPro" id="IPR036915">
    <property type="entry name" value="Cyclin-like_sf"/>
</dbReference>
<evidence type="ECO:0000313" key="10">
    <source>
        <dbReference type="Proteomes" id="UP000005220"/>
    </source>
</evidence>
<dbReference type="AlphaFoldDB" id="H2AMD7"/>
<evidence type="ECO:0000256" key="3">
    <source>
        <dbReference type="ARBA" id="ARBA00023127"/>
    </source>
</evidence>
<evidence type="ECO:0000313" key="9">
    <source>
        <dbReference type="EMBL" id="CCF55537.1"/>
    </source>
</evidence>
<reference evidence="9 10" key="1">
    <citation type="journal article" date="2011" name="Proc. Natl. Acad. Sci. U.S.A.">
        <title>Evolutionary erosion of yeast sex chromosomes by mating-type switching accidents.</title>
        <authorList>
            <person name="Gordon J.L."/>
            <person name="Armisen D."/>
            <person name="Proux-Wera E."/>
            <person name="Oheigeartaigh S.S."/>
            <person name="Byrne K.P."/>
            <person name="Wolfe K.H."/>
        </authorList>
    </citation>
    <scope>NUCLEOTIDE SEQUENCE [LARGE SCALE GENOMIC DNA]</scope>
    <source>
        <strain evidence="10">ATCC 22294 / BCRC 22015 / CBS 2517 / CECT 1963 / NBRC 1671 / NRRL Y-8276</strain>
    </source>
</reference>
<dbReference type="Pfam" id="PF02984">
    <property type="entry name" value="Cyclin_C"/>
    <property type="match status" value="1"/>
</dbReference>
<keyword evidence="10" id="KW-1185">Reference proteome</keyword>
<feature type="domain" description="Cyclin C-terminal" evidence="8">
    <location>
        <begin position="229"/>
        <end position="344"/>
    </location>
</feature>
<dbReference type="InParanoid" id="H2AMD7"/>
<feature type="transmembrane region" description="Helical" evidence="6">
    <location>
        <begin position="263"/>
        <end position="280"/>
    </location>
</feature>
<sequence>MAITELVRATRSRTALSNVTNTKTVSEEIQQSLTHTLLKTSNRGLLMKIKYIPNKEDNPQVNTSSHIIVQKTTNNNKVSYTWDDLDREDLNDPLMVSEYVHDIFQNLYTLETASLPNKKKILRNRNIRENRDILVNWLVEVHCKFDLLPETLYLAINTLDRFLCEEIVEICHLQLIGIACLFIAAKYEEVYSPSIHSFAFETNGTYTVDDIKSAERYILQILNFDLNYANPLNFLRRLSKADNYDVQTRTLAKYMLEITLIDFRFIGIVPSLCAAAAMFLSRKMVGKAKWNNNLIHYSGGYTKSHIERVCNMILEYLVEPVVHAEFYKKYATKSFLRASAISCDWALKVKRNKFDVMTIHE</sequence>
<proteinExistence type="inferred from homology"/>
<dbReference type="EMBL" id="HE650821">
    <property type="protein sequence ID" value="CCF55537.1"/>
    <property type="molecule type" value="Genomic_DNA"/>
</dbReference>
<feature type="domain" description="Cyclin-like" evidence="7">
    <location>
        <begin position="233"/>
        <end position="315"/>
    </location>
</feature>
<dbReference type="Proteomes" id="UP000005220">
    <property type="component" value="Chromosome 1"/>
</dbReference>